<comment type="caution">
    <text evidence="8">The sequence shown here is derived from an EMBL/GenBank/DDBJ whole genome shotgun (WGS) entry which is preliminary data.</text>
</comment>
<proteinExistence type="predicted"/>
<evidence type="ECO:0000313" key="8">
    <source>
        <dbReference type="EMBL" id="MFC4027442.1"/>
    </source>
</evidence>
<evidence type="ECO:0000256" key="6">
    <source>
        <dbReference type="SAM" id="MobiDB-lite"/>
    </source>
</evidence>
<dbReference type="EMBL" id="JBHSAS010000006">
    <property type="protein sequence ID" value="MFC4027442.1"/>
    <property type="molecule type" value="Genomic_DNA"/>
</dbReference>
<keyword evidence="9" id="KW-1185">Reference proteome</keyword>
<evidence type="ECO:0000313" key="9">
    <source>
        <dbReference type="Proteomes" id="UP001595793"/>
    </source>
</evidence>
<evidence type="ECO:0000256" key="3">
    <source>
        <dbReference type="ARBA" id="ARBA00023085"/>
    </source>
</evidence>
<gene>
    <name evidence="8" type="ORF">ACFOS1_08505</name>
</gene>
<name>A0ABV8H5S3_9FLAO</name>
<sequence length="741" mass="82895">MKYRISIKYQPFFILNLFLLFFFSLNSASGQNLAFPGAEGFGRYTKGGRDGIVYKVTNLDDSGEGSLRKGIQKKEPRIIVFEVSGTINLESSLDINRGDLTIAGQTAPGGGITLKGYPIKVKANNVIIQYLRFRMGDINGVEDDALGGRGNSDIMIDHCSISWATDENSSFYWNKNFTMQWCIISEALNRSVHHKGAHGYGGIWGGQNASFHHNLIASNSSRNPRFGGSSSVPNKEDELVDFRNNVIFNWGFNSIYGGEKGRYNVVNNYFKPGPATKEDVKDRILNPSKPYGQFFVAGNYVEGSQTVSRDNWKGGVQCDDPAKTKASKMFDILNNINTEEAYAAYNNVLKQAGASLYRDEVDQRIITEVRSGKTTLENGIIDSQEDVGGWPNLKNGKSKKDSDGDGIPDEWEKVNNLNPNKNDATQYQLSEQYTNLEIYIQELTKSAQYDFIVASDGSGDFKTLKVLINKLPDFRKNATRVFIKNGIYKEKLVLPASKTNIQFIGESKDSTIITYDDYASKLNRFGEGLGTTGSTSFFIFGDHFFAENITFENSAGRVGQAVAVRVDGNKAHFKNCNFLGNQDTLYLHGKNSQQFYENCYIEGTVDFIFGWSSAVFYQCKIKSKRDGYVTAASTEEGAKYGIVFIECDFTAEGIEANSVYLGRPWRNYAQTVLINCHLGDHIRIEGWHNWGKPEAEETVFYAEYNSTGPGASNNRVDWAKSLSKKRANNFIRILENIKEKE</sequence>
<accession>A0ABV8H5S3</accession>
<evidence type="ECO:0000256" key="2">
    <source>
        <dbReference type="ARBA" id="ARBA00022801"/>
    </source>
</evidence>
<dbReference type="InterPro" id="IPR052063">
    <property type="entry name" value="Polysaccharide_Lyase_1"/>
</dbReference>
<reference evidence="9" key="1">
    <citation type="journal article" date="2019" name="Int. J. Syst. Evol. Microbiol.">
        <title>The Global Catalogue of Microorganisms (GCM) 10K type strain sequencing project: providing services to taxonomists for standard genome sequencing and annotation.</title>
        <authorList>
            <consortium name="The Broad Institute Genomics Platform"/>
            <consortium name="The Broad Institute Genome Sequencing Center for Infectious Disease"/>
            <person name="Wu L."/>
            <person name="Ma J."/>
        </authorList>
    </citation>
    <scope>NUCLEOTIDE SEQUENCE [LARGE SCALE GENOMIC DNA]</scope>
    <source>
        <strain evidence="9">CECT 9128</strain>
    </source>
</reference>
<feature type="active site" evidence="5">
    <location>
        <position position="606"/>
    </location>
</feature>
<dbReference type="InterPro" id="IPR033131">
    <property type="entry name" value="Pectinesterase_Asp_AS"/>
</dbReference>
<dbReference type="SUPFAM" id="SSF51126">
    <property type="entry name" value="Pectin lyase-like"/>
    <property type="match status" value="2"/>
</dbReference>
<feature type="region of interest" description="Disordered" evidence="6">
    <location>
        <begin position="387"/>
        <end position="409"/>
    </location>
</feature>
<dbReference type="InterPro" id="IPR011050">
    <property type="entry name" value="Pectin_lyase_fold/virulence"/>
</dbReference>
<keyword evidence="3" id="KW-0063">Aspartyl esterase</keyword>
<evidence type="ECO:0000256" key="4">
    <source>
        <dbReference type="ARBA" id="ARBA00023180"/>
    </source>
</evidence>
<dbReference type="PANTHER" id="PTHR42970">
    <property type="entry name" value="PECTATE LYASE C-RELATED"/>
    <property type="match status" value="1"/>
</dbReference>
<organism evidence="8 9">
    <name type="scientific">Zunongwangia endophytica</name>
    <dbReference type="NCBI Taxonomy" id="1808945"/>
    <lineage>
        <taxon>Bacteria</taxon>
        <taxon>Pseudomonadati</taxon>
        <taxon>Bacteroidota</taxon>
        <taxon>Flavobacteriia</taxon>
        <taxon>Flavobacteriales</taxon>
        <taxon>Flavobacteriaceae</taxon>
        <taxon>Zunongwangia</taxon>
    </lineage>
</organism>
<keyword evidence="1" id="KW-0479">Metal-binding</keyword>
<dbReference type="InterPro" id="IPR012334">
    <property type="entry name" value="Pectin_lyas_fold"/>
</dbReference>
<evidence type="ECO:0000259" key="7">
    <source>
        <dbReference type="Pfam" id="PF01095"/>
    </source>
</evidence>
<dbReference type="Proteomes" id="UP001595793">
    <property type="component" value="Unassembled WGS sequence"/>
</dbReference>
<evidence type="ECO:0000256" key="1">
    <source>
        <dbReference type="ARBA" id="ARBA00022723"/>
    </source>
</evidence>
<dbReference type="InterPro" id="IPR000070">
    <property type="entry name" value="Pectinesterase_cat"/>
</dbReference>
<keyword evidence="4" id="KW-0325">Glycoprotein</keyword>
<dbReference type="Pfam" id="PF01095">
    <property type="entry name" value="Pectinesterase"/>
    <property type="match status" value="1"/>
</dbReference>
<evidence type="ECO:0000256" key="5">
    <source>
        <dbReference type="PROSITE-ProRule" id="PRU10040"/>
    </source>
</evidence>
<dbReference type="RefSeq" id="WP_290234156.1">
    <property type="nucleotide sequence ID" value="NZ_JAUFPZ010000002.1"/>
</dbReference>
<dbReference type="PROSITE" id="PS00503">
    <property type="entry name" value="PECTINESTERASE_2"/>
    <property type="match status" value="1"/>
</dbReference>
<dbReference type="Gene3D" id="2.160.20.10">
    <property type="entry name" value="Single-stranded right-handed beta-helix, Pectin lyase-like"/>
    <property type="match status" value="2"/>
</dbReference>
<protein>
    <submittedName>
        <fullName evidence="8">Pectinesterase family protein</fullName>
    </submittedName>
</protein>
<feature type="domain" description="Pectinesterase catalytic" evidence="7">
    <location>
        <begin position="450"/>
        <end position="730"/>
    </location>
</feature>
<keyword evidence="2" id="KW-0378">Hydrolase</keyword>
<dbReference type="PANTHER" id="PTHR42970:SF1">
    <property type="entry name" value="PECTATE LYASE C-RELATED"/>
    <property type="match status" value="1"/>
</dbReference>